<gene>
    <name evidence="2" type="ORF">S01H1_50479</name>
</gene>
<sequence length="151" mass="16344">YARKGPKNRKAARDVGVGCVAFGIRPEQVIEYWKNPDNIGFTNMKFPTLQWLGSESNLDRAACSIKPVKGSAGTGAAARGHSYDNPDELHPDLRPALAKAGHASKVEGWSNRKLLTVQNAAKAIVSGRRPGMSDDLRLLAESVEWVYRGGG</sequence>
<reference evidence="2" key="1">
    <citation type="journal article" date="2014" name="Front. Microbiol.">
        <title>High frequency of phylogenetically diverse reductive dehalogenase-homologous genes in deep subseafloor sedimentary metagenomes.</title>
        <authorList>
            <person name="Kawai M."/>
            <person name="Futagami T."/>
            <person name="Toyoda A."/>
            <person name="Takaki Y."/>
            <person name="Nishi S."/>
            <person name="Hori S."/>
            <person name="Arai W."/>
            <person name="Tsubouchi T."/>
            <person name="Morono Y."/>
            <person name="Uchiyama I."/>
            <person name="Ito T."/>
            <person name="Fujiyama A."/>
            <person name="Inagaki F."/>
            <person name="Takami H."/>
        </authorList>
    </citation>
    <scope>NUCLEOTIDE SEQUENCE</scope>
    <source>
        <strain evidence="2">Expedition CK06-06</strain>
    </source>
</reference>
<evidence type="ECO:0000313" key="2">
    <source>
        <dbReference type="EMBL" id="GAG15730.1"/>
    </source>
</evidence>
<protein>
    <submittedName>
        <fullName evidence="2">Uncharacterized protein</fullName>
    </submittedName>
</protein>
<proteinExistence type="predicted"/>
<evidence type="ECO:0000256" key="1">
    <source>
        <dbReference type="SAM" id="MobiDB-lite"/>
    </source>
</evidence>
<dbReference type="EMBL" id="BARS01032525">
    <property type="protein sequence ID" value="GAG15730.1"/>
    <property type="molecule type" value="Genomic_DNA"/>
</dbReference>
<organism evidence="2">
    <name type="scientific">marine sediment metagenome</name>
    <dbReference type="NCBI Taxonomy" id="412755"/>
    <lineage>
        <taxon>unclassified sequences</taxon>
        <taxon>metagenomes</taxon>
        <taxon>ecological metagenomes</taxon>
    </lineage>
</organism>
<accession>X0VBN0</accession>
<dbReference type="AlphaFoldDB" id="X0VBN0"/>
<feature type="region of interest" description="Disordered" evidence="1">
    <location>
        <begin position="69"/>
        <end position="88"/>
    </location>
</feature>
<comment type="caution">
    <text evidence="2">The sequence shown here is derived from an EMBL/GenBank/DDBJ whole genome shotgun (WGS) entry which is preliminary data.</text>
</comment>
<feature type="non-terminal residue" evidence="2">
    <location>
        <position position="1"/>
    </location>
</feature>
<name>X0VBN0_9ZZZZ</name>